<sequence length="265" mass="27720">MRANRVMKTFVRATFLTASAATLVVSLQGCVLALAGAAGGGALIATDRRTIGTQTEDREIQVKAFSQIANEIPDSHVNVTVFNRRVLLTGEVADAAKRQRAEDITRGINNVNVIVNEIAVQSQSDFSSRANDSYLLGRVKTALIAEKGISANDFKVVAERGNIYLMGLVTVDEGGRGTDVASRVPGVVQVVKVFEYIQPEAAQALQASATAAAGAPAVQGEQVEPTVGAVPSSSINAQPLEQQAPAPVSNATQVRPGNPNSKTGQ</sequence>
<reference evidence="5 6" key="1">
    <citation type="submission" date="2018-10" db="EMBL/GenBank/DDBJ databases">
        <title>Paraburkholderia sp. 7MK8-2, isolated from soil.</title>
        <authorList>
            <person name="Gao Z.-H."/>
            <person name="Qiu L.-H."/>
        </authorList>
    </citation>
    <scope>NUCLEOTIDE SEQUENCE [LARGE SCALE GENOMIC DNA]</scope>
    <source>
        <strain evidence="5 6">7MK8-2</strain>
    </source>
</reference>
<dbReference type="Pfam" id="PF04972">
    <property type="entry name" value="BON"/>
    <property type="match status" value="2"/>
</dbReference>
<organism evidence="5 6">
    <name type="scientific">Trinickia fusca</name>
    <dbReference type="NCBI Taxonomy" id="2419777"/>
    <lineage>
        <taxon>Bacteria</taxon>
        <taxon>Pseudomonadati</taxon>
        <taxon>Pseudomonadota</taxon>
        <taxon>Betaproteobacteria</taxon>
        <taxon>Burkholderiales</taxon>
        <taxon>Burkholderiaceae</taxon>
        <taxon>Trinickia</taxon>
    </lineage>
</organism>
<dbReference type="InterPro" id="IPR014004">
    <property type="entry name" value="Transpt-assoc_nodulatn_dom_bac"/>
</dbReference>
<evidence type="ECO:0000256" key="2">
    <source>
        <dbReference type="SAM" id="MobiDB-lite"/>
    </source>
</evidence>
<keyword evidence="1 3" id="KW-0732">Signal</keyword>
<dbReference type="Proteomes" id="UP000280434">
    <property type="component" value="Unassembled WGS sequence"/>
</dbReference>
<dbReference type="PROSITE" id="PS51257">
    <property type="entry name" value="PROKAR_LIPOPROTEIN"/>
    <property type="match status" value="1"/>
</dbReference>
<evidence type="ECO:0000256" key="3">
    <source>
        <dbReference type="SAM" id="SignalP"/>
    </source>
</evidence>
<dbReference type="OrthoDB" id="5294487at2"/>
<dbReference type="PANTHER" id="PTHR34606">
    <property type="entry name" value="BON DOMAIN-CONTAINING PROTEIN"/>
    <property type="match status" value="1"/>
</dbReference>
<dbReference type="Gene3D" id="3.30.1340.30">
    <property type="match status" value="1"/>
</dbReference>
<comment type="caution">
    <text evidence="5">The sequence shown here is derived from an EMBL/GenBank/DDBJ whole genome shotgun (WGS) entry which is preliminary data.</text>
</comment>
<evidence type="ECO:0000313" key="5">
    <source>
        <dbReference type="EMBL" id="RKP44349.1"/>
    </source>
</evidence>
<feature type="region of interest" description="Disordered" evidence="2">
    <location>
        <begin position="220"/>
        <end position="265"/>
    </location>
</feature>
<dbReference type="InterPro" id="IPR051686">
    <property type="entry name" value="Lipoprotein_DolP"/>
</dbReference>
<accession>A0A494X8I6</accession>
<keyword evidence="6" id="KW-1185">Reference proteome</keyword>
<feature type="signal peptide" evidence="3">
    <location>
        <begin position="1"/>
        <end position="20"/>
    </location>
</feature>
<gene>
    <name evidence="5" type="ORF">D7S89_22750</name>
</gene>
<feature type="compositionally biased region" description="Polar residues" evidence="2">
    <location>
        <begin position="249"/>
        <end position="265"/>
    </location>
</feature>
<feature type="chain" id="PRO_5019795002" evidence="3">
    <location>
        <begin position="21"/>
        <end position="265"/>
    </location>
</feature>
<dbReference type="PROSITE" id="PS50914">
    <property type="entry name" value="BON"/>
    <property type="match status" value="2"/>
</dbReference>
<protein>
    <submittedName>
        <fullName evidence="5">BON domain-containing protein</fullName>
    </submittedName>
</protein>
<name>A0A494X8I6_9BURK</name>
<feature type="domain" description="BON" evidence="4">
    <location>
        <begin position="131"/>
        <end position="198"/>
    </location>
</feature>
<dbReference type="InterPro" id="IPR007055">
    <property type="entry name" value="BON_dom"/>
</dbReference>
<evidence type="ECO:0000256" key="1">
    <source>
        <dbReference type="ARBA" id="ARBA00022729"/>
    </source>
</evidence>
<dbReference type="SMART" id="SM00749">
    <property type="entry name" value="BON"/>
    <property type="match status" value="2"/>
</dbReference>
<feature type="domain" description="BON" evidence="4">
    <location>
        <begin position="54"/>
        <end position="122"/>
    </location>
</feature>
<feature type="compositionally biased region" description="Polar residues" evidence="2">
    <location>
        <begin position="231"/>
        <end position="241"/>
    </location>
</feature>
<evidence type="ECO:0000313" key="6">
    <source>
        <dbReference type="Proteomes" id="UP000280434"/>
    </source>
</evidence>
<proteinExistence type="predicted"/>
<dbReference type="PANTHER" id="PTHR34606:SF4">
    <property type="entry name" value="OUTER MEMBRANE LIPOPROTEIN DOLP"/>
    <property type="match status" value="1"/>
</dbReference>
<dbReference type="AlphaFoldDB" id="A0A494X8I6"/>
<dbReference type="EMBL" id="RBZV01000013">
    <property type="protein sequence ID" value="RKP44349.1"/>
    <property type="molecule type" value="Genomic_DNA"/>
</dbReference>
<dbReference type="RefSeq" id="WP_121281129.1">
    <property type="nucleotide sequence ID" value="NZ_RBZV01000013.1"/>
</dbReference>
<evidence type="ECO:0000259" key="4">
    <source>
        <dbReference type="PROSITE" id="PS50914"/>
    </source>
</evidence>